<dbReference type="InterPro" id="IPR036388">
    <property type="entry name" value="WH-like_DNA-bd_sf"/>
</dbReference>
<dbReference type="PROSITE" id="PS51063">
    <property type="entry name" value="HTH_CRP_2"/>
    <property type="match status" value="1"/>
</dbReference>
<proteinExistence type="predicted"/>
<dbReference type="InterPro" id="IPR000595">
    <property type="entry name" value="cNMP-bd_dom"/>
</dbReference>
<dbReference type="InterPro" id="IPR036390">
    <property type="entry name" value="WH_DNA-bd_sf"/>
</dbReference>
<dbReference type="SMART" id="SM00419">
    <property type="entry name" value="HTH_CRP"/>
    <property type="match status" value="1"/>
</dbReference>
<evidence type="ECO:0000256" key="2">
    <source>
        <dbReference type="ARBA" id="ARBA00023125"/>
    </source>
</evidence>
<dbReference type="Proteomes" id="UP000574769">
    <property type="component" value="Unassembled WGS sequence"/>
</dbReference>
<comment type="caution">
    <text evidence="5">The sequence shown here is derived from an EMBL/GenBank/DDBJ whole genome shotgun (WGS) entry which is preliminary data.</text>
</comment>
<dbReference type="InterPro" id="IPR018490">
    <property type="entry name" value="cNMP-bd_dom_sf"/>
</dbReference>
<dbReference type="CDD" id="cd00038">
    <property type="entry name" value="CAP_ED"/>
    <property type="match status" value="1"/>
</dbReference>
<dbReference type="EMBL" id="JACHNY010000004">
    <property type="protein sequence ID" value="MBB4618277.1"/>
    <property type="molecule type" value="Genomic_DNA"/>
</dbReference>
<keyword evidence="1" id="KW-0805">Transcription regulation</keyword>
<dbReference type="SUPFAM" id="SSF51206">
    <property type="entry name" value="cAMP-binding domain-like"/>
    <property type="match status" value="1"/>
</dbReference>
<evidence type="ECO:0000313" key="5">
    <source>
        <dbReference type="EMBL" id="MBB4618277.1"/>
    </source>
</evidence>
<keyword evidence="3" id="KW-0804">Transcription</keyword>
<dbReference type="Gene3D" id="1.10.10.10">
    <property type="entry name" value="Winged helix-like DNA-binding domain superfamily/Winged helix DNA-binding domain"/>
    <property type="match status" value="1"/>
</dbReference>
<dbReference type="InterPro" id="IPR012318">
    <property type="entry name" value="HTH_CRP"/>
</dbReference>
<dbReference type="GO" id="GO:0003677">
    <property type="term" value="F:DNA binding"/>
    <property type="evidence" value="ECO:0007669"/>
    <property type="project" value="UniProtKB-KW"/>
</dbReference>
<evidence type="ECO:0000313" key="6">
    <source>
        <dbReference type="Proteomes" id="UP000574769"/>
    </source>
</evidence>
<evidence type="ECO:0000256" key="3">
    <source>
        <dbReference type="ARBA" id="ARBA00023163"/>
    </source>
</evidence>
<dbReference type="Gene3D" id="2.60.120.10">
    <property type="entry name" value="Jelly Rolls"/>
    <property type="match status" value="1"/>
</dbReference>
<keyword evidence="6" id="KW-1185">Reference proteome</keyword>
<dbReference type="Pfam" id="PF00027">
    <property type="entry name" value="cNMP_binding"/>
    <property type="match status" value="1"/>
</dbReference>
<dbReference type="RefSeq" id="WP_184114871.1">
    <property type="nucleotide sequence ID" value="NZ_JACHNY010000004.1"/>
</dbReference>
<sequence>MIRAIRAFRDPGAAVRRLNTLVPLDEDATLALTDALATARPIKPRRELIGEGHEIVEPLLILSGWAARVRFLADGRRQFLSFLLPGDVVGLGHQTRPVATATVIALTPVEVCSAPPRDKSPALAEAYALSRALDEAYLLANITRLGRLNAQERIGDLFLELLERLRMAGLESGNSFALPLTQEMIADALGLTSVHVNRMIQLFRREGDLTWKTGRLTLTDPSALARKINRQPVRVSAIPFGTAR</sequence>
<evidence type="ECO:0000259" key="4">
    <source>
        <dbReference type="PROSITE" id="PS51063"/>
    </source>
</evidence>
<organism evidence="5 6">
    <name type="scientific">Sphingomonas abaci</name>
    <dbReference type="NCBI Taxonomy" id="237611"/>
    <lineage>
        <taxon>Bacteria</taxon>
        <taxon>Pseudomonadati</taxon>
        <taxon>Pseudomonadota</taxon>
        <taxon>Alphaproteobacteria</taxon>
        <taxon>Sphingomonadales</taxon>
        <taxon>Sphingomonadaceae</taxon>
        <taxon>Sphingomonas</taxon>
    </lineage>
</organism>
<dbReference type="AlphaFoldDB" id="A0A7W7AJP6"/>
<reference evidence="5 6" key="1">
    <citation type="submission" date="2020-08" db="EMBL/GenBank/DDBJ databases">
        <title>Genomic Encyclopedia of Type Strains, Phase IV (KMG-IV): sequencing the most valuable type-strain genomes for metagenomic binning, comparative biology and taxonomic classification.</title>
        <authorList>
            <person name="Goeker M."/>
        </authorList>
    </citation>
    <scope>NUCLEOTIDE SEQUENCE [LARGE SCALE GENOMIC DNA]</scope>
    <source>
        <strain evidence="5 6">DSM 15867</strain>
    </source>
</reference>
<keyword evidence="2" id="KW-0238">DNA-binding</keyword>
<feature type="domain" description="HTH crp-type" evidence="4">
    <location>
        <begin position="148"/>
        <end position="222"/>
    </location>
</feature>
<dbReference type="SUPFAM" id="SSF46785">
    <property type="entry name" value="Winged helix' DNA-binding domain"/>
    <property type="match status" value="1"/>
</dbReference>
<name>A0A7W7AJP6_9SPHN</name>
<dbReference type="GO" id="GO:0006355">
    <property type="term" value="P:regulation of DNA-templated transcription"/>
    <property type="evidence" value="ECO:0007669"/>
    <property type="project" value="InterPro"/>
</dbReference>
<protein>
    <submittedName>
        <fullName evidence="5">CRP-like cAMP-binding protein</fullName>
    </submittedName>
</protein>
<dbReference type="Pfam" id="PF13545">
    <property type="entry name" value="HTH_Crp_2"/>
    <property type="match status" value="1"/>
</dbReference>
<dbReference type="InterPro" id="IPR014710">
    <property type="entry name" value="RmlC-like_jellyroll"/>
</dbReference>
<evidence type="ECO:0000256" key="1">
    <source>
        <dbReference type="ARBA" id="ARBA00023015"/>
    </source>
</evidence>
<gene>
    <name evidence="5" type="ORF">GGQ96_002413</name>
</gene>
<accession>A0A7W7AJP6</accession>